<comment type="caution">
    <text evidence="2">The sequence shown here is derived from an EMBL/GenBank/DDBJ whole genome shotgun (WGS) entry which is preliminary data.</text>
</comment>
<proteinExistence type="predicted"/>
<feature type="compositionally biased region" description="Polar residues" evidence="1">
    <location>
        <begin position="370"/>
        <end position="396"/>
    </location>
</feature>
<gene>
    <name evidence="2" type="ORF">EDD18DRAFT_1114212</name>
</gene>
<evidence type="ECO:0000313" key="2">
    <source>
        <dbReference type="EMBL" id="KAK0478093.1"/>
    </source>
</evidence>
<accession>A0AA39U9G4</accession>
<dbReference type="Proteomes" id="UP001175228">
    <property type="component" value="Unassembled WGS sequence"/>
</dbReference>
<sequence>MSTQHNWANNEWWRLKCKESVAELYPRKSSRRRNSAQMKKLSSNQGYLRLSERIYDTEECYDTGGRESICKYQNICVYAKKWVRYSQGWMDKASDEGRQEIRRLIYQPATYTQAPHFMHQDGNDLTEKRTPVKSSAPYIRSSPFTSKDLFYHQKSPSPFAPSLPSTHIKGRGREDTPGCSPTQFLPLAKQLSFIVHHSVSEGSLTDLPEANAVMLLFAARGNTRPRCLLQGLEESVKQEIYIYPAYYKSFFCSRVKRSCFAFHVCLLLLPFFDPMKRRHSHLSDSLSDEGHDIESSNLYGQPTESLAHFRERMKVKRQKTAHSLTALEISGSRRSSFSDSHAAGSIPSSLLSDNARFDFSSATRALEASGSEQSSLNNSHAAVHSSTPKSPRSITTRIDENASKENEDGRSDGSSETCSSASTYKDGAVVKSEQEDGEWPLSNNLASTLTTDVFTRCVLSKQKLFLERIVQLSGPPGIPRNCLAANADIAGKGGTISEPAQAER</sequence>
<evidence type="ECO:0000313" key="3">
    <source>
        <dbReference type="Proteomes" id="UP001175228"/>
    </source>
</evidence>
<name>A0AA39U9G4_9AGAR</name>
<feature type="compositionally biased region" description="Basic and acidic residues" evidence="1">
    <location>
        <begin position="397"/>
        <end position="413"/>
    </location>
</feature>
<keyword evidence="3" id="KW-1185">Reference proteome</keyword>
<protein>
    <submittedName>
        <fullName evidence="2">Uncharacterized protein</fullName>
    </submittedName>
</protein>
<dbReference type="EMBL" id="JAUEPU010000097">
    <property type="protein sequence ID" value="KAK0478093.1"/>
    <property type="molecule type" value="Genomic_DNA"/>
</dbReference>
<feature type="region of interest" description="Disordered" evidence="1">
    <location>
        <begin position="370"/>
        <end position="441"/>
    </location>
</feature>
<feature type="compositionally biased region" description="Polar residues" evidence="1">
    <location>
        <begin position="414"/>
        <end position="423"/>
    </location>
</feature>
<evidence type="ECO:0000256" key="1">
    <source>
        <dbReference type="SAM" id="MobiDB-lite"/>
    </source>
</evidence>
<dbReference type="AlphaFoldDB" id="A0AA39U9G4"/>
<organism evidence="2 3">
    <name type="scientific">Armillaria luteobubalina</name>
    <dbReference type="NCBI Taxonomy" id="153913"/>
    <lineage>
        <taxon>Eukaryota</taxon>
        <taxon>Fungi</taxon>
        <taxon>Dikarya</taxon>
        <taxon>Basidiomycota</taxon>
        <taxon>Agaricomycotina</taxon>
        <taxon>Agaricomycetes</taxon>
        <taxon>Agaricomycetidae</taxon>
        <taxon>Agaricales</taxon>
        <taxon>Marasmiineae</taxon>
        <taxon>Physalacriaceae</taxon>
        <taxon>Armillaria</taxon>
    </lineage>
</organism>
<reference evidence="2" key="1">
    <citation type="submission" date="2023-06" db="EMBL/GenBank/DDBJ databases">
        <authorList>
            <consortium name="Lawrence Berkeley National Laboratory"/>
            <person name="Ahrendt S."/>
            <person name="Sahu N."/>
            <person name="Indic B."/>
            <person name="Wong-Bajracharya J."/>
            <person name="Merenyi Z."/>
            <person name="Ke H.-M."/>
            <person name="Monk M."/>
            <person name="Kocsube S."/>
            <person name="Drula E."/>
            <person name="Lipzen A."/>
            <person name="Balint B."/>
            <person name="Henrissat B."/>
            <person name="Andreopoulos B."/>
            <person name="Martin F.M."/>
            <person name="Harder C.B."/>
            <person name="Rigling D."/>
            <person name="Ford K.L."/>
            <person name="Foster G.D."/>
            <person name="Pangilinan J."/>
            <person name="Papanicolaou A."/>
            <person name="Barry K."/>
            <person name="LaButti K."/>
            <person name="Viragh M."/>
            <person name="Koriabine M."/>
            <person name="Yan M."/>
            <person name="Riley R."/>
            <person name="Champramary S."/>
            <person name="Plett K.L."/>
            <person name="Tsai I.J."/>
            <person name="Slot J."/>
            <person name="Sipos G."/>
            <person name="Plett J."/>
            <person name="Nagy L.G."/>
            <person name="Grigoriev I.V."/>
        </authorList>
    </citation>
    <scope>NUCLEOTIDE SEQUENCE</scope>
    <source>
        <strain evidence="2">HWK02</strain>
    </source>
</reference>